<dbReference type="EMBL" id="RWGY01000004">
    <property type="protein sequence ID" value="TVU44468.1"/>
    <property type="molecule type" value="Genomic_DNA"/>
</dbReference>
<name>A0A5J9W8K4_9POAL</name>
<gene>
    <name evidence="2" type="ORF">EJB05_03911</name>
</gene>
<feature type="compositionally biased region" description="Basic and acidic residues" evidence="1">
    <location>
        <begin position="104"/>
        <end position="124"/>
    </location>
</feature>
<evidence type="ECO:0000313" key="3">
    <source>
        <dbReference type="Proteomes" id="UP000324897"/>
    </source>
</evidence>
<feature type="region of interest" description="Disordered" evidence="1">
    <location>
        <begin position="97"/>
        <end position="129"/>
    </location>
</feature>
<dbReference type="Proteomes" id="UP000324897">
    <property type="component" value="Chromosome 5"/>
</dbReference>
<sequence length="142" mass="15976">MLAIVQQWNSWLTWSWGALEHEWKGRIRPEHSSEVISEFATSAPMFSLKGPSMVKAAYPTAFPLKHQQNVVGPGIMHSMHAKEVGFRVHITPLYGDAPFPPRRSSREGEKSKAAIWEKSDDAHARTTNHGIRQVSVEIEGPH</sequence>
<reference evidence="2 3" key="1">
    <citation type="journal article" date="2019" name="Sci. Rep.">
        <title>A high-quality genome of Eragrostis curvula grass provides insights into Poaceae evolution and supports new strategies to enhance forage quality.</title>
        <authorList>
            <person name="Carballo J."/>
            <person name="Santos B.A.C.M."/>
            <person name="Zappacosta D."/>
            <person name="Garbus I."/>
            <person name="Selva J.P."/>
            <person name="Gallo C.A."/>
            <person name="Diaz A."/>
            <person name="Albertini E."/>
            <person name="Caccamo M."/>
            <person name="Echenique V."/>
        </authorList>
    </citation>
    <scope>NUCLEOTIDE SEQUENCE [LARGE SCALE GENOMIC DNA]</scope>
    <source>
        <strain evidence="3">cv. Victoria</strain>
        <tissue evidence="2">Leaf</tissue>
    </source>
</reference>
<accession>A0A5J9W8K4</accession>
<organism evidence="2 3">
    <name type="scientific">Eragrostis curvula</name>
    <name type="common">weeping love grass</name>
    <dbReference type="NCBI Taxonomy" id="38414"/>
    <lineage>
        <taxon>Eukaryota</taxon>
        <taxon>Viridiplantae</taxon>
        <taxon>Streptophyta</taxon>
        <taxon>Embryophyta</taxon>
        <taxon>Tracheophyta</taxon>
        <taxon>Spermatophyta</taxon>
        <taxon>Magnoliopsida</taxon>
        <taxon>Liliopsida</taxon>
        <taxon>Poales</taxon>
        <taxon>Poaceae</taxon>
        <taxon>PACMAD clade</taxon>
        <taxon>Chloridoideae</taxon>
        <taxon>Eragrostideae</taxon>
        <taxon>Eragrostidinae</taxon>
        <taxon>Eragrostis</taxon>
    </lineage>
</organism>
<protein>
    <submittedName>
        <fullName evidence="2">Uncharacterized protein</fullName>
    </submittedName>
</protein>
<dbReference type="OrthoDB" id="1706506at2759"/>
<proteinExistence type="predicted"/>
<dbReference type="AlphaFoldDB" id="A0A5J9W8K4"/>
<dbReference type="Gramene" id="TVU44468">
    <property type="protein sequence ID" value="TVU44468"/>
    <property type="gene ID" value="EJB05_03911"/>
</dbReference>
<evidence type="ECO:0000313" key="2">
    <source>
        <dbReference type="EMBL" id="TVU44468.1"/>
    </source>
</evidence>
<keyword evidence="3" id="KW-1185">Reference proteome</keyword>
<comment type="caution">
    <text evidence="2">The sequence shown here is derived from an EMBL/GenBank/DDBJ whole genome shotgun (WGS) entry which is preliminary data.</text>
</comment>
<evidence type="ECO:0000256" key="1">
    <source>
        <dbReference type="SAM" id="MobiDB-lite"/>
    </source>
</evidence>